<dbReference type="Proteomes" id="UP000187406">
    <property type="component" value="Unassembled WGS sequence"/>
</dbReference>
<evidence type="ECO:0000313" key="1">
    <source>
        <dbReference type="EMBL" id="GAV69903.1"/>
    </source>
</evidence>
<dbReference type="AlphaFoldDB" id="A0A1Q3BQD0"/>
<gene>
    <name evidence="1" type="ORF">CFOL_v3_13403</name>
</gene>
<reference evidence="2" key="1">
    <citation type="submission" date="2016-04" db="EMBL/GenBank/DDBJ databases">
        <title>Cephalotus genome sequencing.</title>
        <authorList>
            <person name="Fukushima K."/>
            <person name="Hasebe M."/>
            <person name="Fang X."/>
        </authorList>
    </citation>
    <scope>NUCLEOTIDE SEQUENCE [LARGE SCALE GENOMIC DNA]</scope>
    <source>
        <strain evidence="2">cv. St1</strain>
    </source>
</reference>
<evidence type="ECO:0008006" key="3">
    <source>
        <dbReference type="Google" id="ProtNLM"/>
    </source>
</evidence>
<dbReference type="PANTHER" id="PTHR34576:SF14">
    <property type="entry name" value="MEMBRANE-ASSOCIATED KINASE REGULATOR 6"/>
    <property type="match status" value="1"/>
</dbReference>
<organism evidence="1 2">
    <name type="scientific">Cephalotus follicularis</name>
    <name type="common">Albany pitcher plant</name>
    <dbReference type="NCBI Taxonomy" id="3775"/>
    <lineage>
        <taxon>Eukaryota</taxon>
        <taxon>Viridiplantae</taxon>
        <taxon>Streptophyta</taxon>
        <taxon>Embryophyta</taxon>
        <taxon>Tracheophyta</taxon>
        <taxon>Spermatophyta</taxon>
        <taxon>Magnoliopsida</taxon>
        <taxon>eudicotyledons</taxon>
        <taxon>Gunneridae</taxon>
        <taxon>Pentapetalae</taxon>
        <taxon>rosids</taxon>
        <taxon>fabids</taxon>
        <taxon>Oxalidales</taxon>
        <taxon>Cephalotaceae</taxon>
        <taxon>Cephalotus</taxon>
    </lineage>
</organism>
<dbReference type="EMBL" id="BDDD01000762">
    <property type="protein sequence ID" value="GAV69903.1"/>
    <property type="molecule type" value="Genomic_DNA"/>
</dbReference>
<sequence>METSPSLAIESFSHSWLANAKPSLDSFDEPLTASVDSSHEHTSKAHNFNFDIQLCIDLVDADELFFNGLIKPVYVEPPKRGPSCSNSDSTSVMLDSSSSSIKTVVIQAPTRGHILRRWRKASDQVLQKCCQYVRSFFFKVGCSRKCIRVDDIDRRVWEARSLSNSPQASPLPTIACSVGDWCDTESSIYEAVLHCKRSIGN</sequence>
<dbReference type="STRING" id="3775.A0A1Q3BQD0"/>
<protein>
    <recommendedName>
        <fullName evidence="3">Membrane-associated kinase regulator 6</fullName>
    </recommendedName>
</protein>
<accession>A0A1Q3BQD0</accession>
<keyword evidence="2" id="KW-1185">Reference proteome</keyword>
<proteinExistence type="predicted"/>
<dbReference type="OrthoDB" id="1913205at2759"/>
<dbReference type="InParanoid" id="A0A1Q3BQD0"/>
<dbReference type="PROSITE" id="PS50096">
    <property type="entry name" value="IQ"/>
    <property type="match status" value="1"/>
</dbReference>
<dbReference type="PANTHER" id="PTHR34576">
    <property type="entry name" value="MEMBRANE-ASSOCIATED KINASE REGULATOR 6-RELATED"/>
    <property type="match status" value="1"/>
</dbReference>
<evidence type="ECO:0000313" key="2">
    <source>
        <dbReference type="Proteomes" id="UP000187406"/>
    </source>
</evidence>
<name>A0A1Q3BQD0_CEPFO</name>
<dbReference type="InterPro" id="IPR044699">
    <property type="entry name" value="MAKR6"/>
</dbReference>
<comment type="caution">
    <text evidence="1">The sequence shown here is derived from an EMBL/GenBank/DDBJ whole genome shotgun (WGS) entry which is preliminary data.</text>
</comment>